<dbReference type="AlphaFoldDB" id="A0A1W1XNB9"/>
<gene>
    <name evidence="2" type="ORF">SAMN02745857_02180</name>
</gene>
<name>A0A1W1XNB9_9NEIS</name>
<sequence length="66" mass="7079">MDELLGYFVTFWAFCLSSQVRCRAMSAFGASNLLGRTFAVFDALLSLLAGLGLPLTLLYVAQSGLA</sequence>
<evidence type="ECO:0000256" key="1">
    <source>
        <dbReference type="SAM" id="Phobius"/>
    </source>
</evidence>
<keyword evidence="1" id="KW-1133">Transmembrane helix</keyword>
<dbReference type="EMBL" id="FWXD01000011">
    <property type="protein sequence ID" value="SMC25463.1"/>
    <property type="molecule type" value="Genomic_DNA"/>
</dbReference>
<evidence type="ECO:0000313" key="2">
    <source>
        <dbReference type="EMBL" id="SMC25463.1"/>
    </source>
</evidence>
<dbReference type="RefSeq" id="WP_084090829.1">
    <property type="nucleotide sequence ID" value="NZ_FWXD01000011.1"/>
</dbReference>
<organism evidence="2 3">
    <name type="scientific">Andreprevotia lacus DSM 23236</name>
    <dbReference type="NCBI Taxonomy" id="1121001"/>
    <lineage>
        <taxon>Bacteria</taxon>
        <taxon>Pseudomonadati</taxon>
        <taxon>Pseudomonadota</taxon>
        <taxon>Betaproteobacteria</taxon>
        <taxon>Neisseriales</taxon>
        <taxon>Chitinibacteraceae</taxon>
        <taxon>Andreprevotia</taxon>
    </lineage>
</organism>
<protein>
    <submittedName>
        <fullName evidence="2">Uncharacterized protein</fullName>
    </submittedName>
</protein>
<keyword evidence="1" id="KW-0472">Membrane</keyword>
<feature type="transmembrane region" description="Helical" evidence="1">
    <location>
        <begin position="38"/>
        <end position="61"/>
    </location>
</feature>
<evidence type="ECO:0000313" key="3">
    <source>
        <dbReference type="Proteomes" id="UP000192761"/>
    </source>
</evidence>
<proteinExistence type="predicted"/>
<accession>A0A1W1XNB9</accession>
<reference evidence="2 3" key="1">
    <citation type="submission" date="2017-04" db="EMBL/GenBank/DDBJ databases">
        <authorList>
            <person name="Afonso C.L."/>
            <person name="Miller P.J."/>
            <person name="Scott M.A."/>
            <person name="Spackman E."/>
            <person name="Goraichik I."/>
            <person name="Dimitrov K.M."/>
            <person name="Suarez D.L."/>
            <person name="Swayne D.E."/>
        </authorList>
    </citation>
    <scope>NUCLEOTIDE SEQUENCE [LARGE SCALE GENOMIC DNA]</scope>
    <source>
        <strain evidence="2 3">DSM 23236</strain>
    </source>
</reference>
<keyword evidence="1" id="KW-0812">Transmembrane</keyword>
<dbReference type="Proteomes" id="UP000192761">
    <property type="component" value="Unassembled WGS sequence"/>
</dbReference>
<keyword evidence="3" id="KW-1185">Reference proteome</keyword>
<dbReference type="STRING" id="1121001.SAMN02745857_02180"/>